<keyword evidence="1" id="KW-0812">Transmembrane</keyword>
<name>A0A014NJR5_9BURK</name>
<dbReference type="RefSeq" id="WP_267970562.1">
    <property type="nucleotide sequence ID" value="NZ_JBOK01000014.1"/>
</dbReference>
<protein>
    <submittedName>
        <fullName evidence="2">Uncharacterized protein</fullName>
    </submittedName>
</protein>
<organism evidence="2 3">
    <name type="scientific">Comamonas aquatica DA1877</name>
    <dbReference type="NCBI Taxonomy" id="1457173"/>
    <lineage>
        <taxon>Bacteria</taxon>
        <taxon>Pseudomonadati</taxon>
        <taxon>Pseudomonadota</taxon>
        <taxon>Betaproteobacteria</taxon>
        <taxon>Burkholderiales</taxon>
        <taxon>Comamonadaceae</taxon>
        <taxon>Comamonas</taxon>
    </lineage>
</organism>
<evidence type="ECO:0000256" key="1">
    <source>
        <dbReference type="SAM" id="Phobius"/>
    </source>
</evidence>
<dbReference type="PATRIC" id="fig|1457173.3.peg.2490"/>
<keyword evidence="3" id="KW-1185">Reference proteome</keyword>
<dbReference type="EMBL" id="JBOK01000014">
    <property type="protein sequence ID" value="EXU79673.1"/>
    <property type="molecule type" value="Genomic_DNA"/>
</dbReference>
<keyword evidence="1" id="KW-0472">Membrane</keyword>
<evidence type="ECO:0000313" key="2">
    <source>
        <dbReference type="EMBL" id="EXU79673.1"/>
    </source>
</evidence>
<evidence type="ECO:0000313" key="3">
    <source>
        <dbReference type="Proteomes" id="UP000020766"/>
    </source>
</evidence>
<proteinExistence type="predicted"/>
<accession>A0A014NJR5</accession>
<comment type="caution">
    <text evidence="2">The sequence shown here is derived from an EMBL/GenBank/DDBJ whole genome shotgun (WGS) entry which is preliminary data.</text>
</comment>
<reference evidence="2 3" key="1">
    <citation type="submission" date="2014-01" db="EMBL/GenBank/DDBJ databases">
        <title>Interspecies Systems Biology Uncovers Metabolites Affecting C. elegans Gene Expression and Life History Traits.</title>
        <authorList>
            <person name="Watson E."/>
            <person name="Macneil L.T."/>
            <person name="Ritter A.D."/>
            <person name="Yilmaz L.S."/>
            <person name="Rosebrock A.P."/>
            <person name="Caudy A.A."/>
            <person name="Walhout A.J."/>
        </authorList>
    </citation>
    <scope>NUCLEOTIDE SEQUENCE [LARGE SCALE GENOMIC DNA]</scope>
    <source>
        <strain evidence="2 3">DA1877</strain>
    </source>
</reference>
<sequence length="42" mass="4524">MTEFDALHPLLQAVVYYGSPLLLLAGLAGFATSVALWFLRAS</sequence>
<gene>
    <name evidence="2" type="ORF">AX13_04100</name>
</gene>
<dbReference type="GeneID" id="79396569"/>
<dbReference type="AlphaFoldDB" id="A0A014NJR5"/>
<keyword evidence="1" id="KW-1133">Transmembrane helix</keyword>
<dbReference type="Proteomes" id="UP000020766">
    <property type="component" value="Unassembled WGS sequence"/>
</dbReference>
<feature type="transmembrane region" description="Helical" evidence="1">
    <location>
        <begin position="20"/>
        <end position="39"/>
    </location>
</feature>